<reference evidence="2 3" key="1">
    <citation type="submission" date="2023-02" db="EMBL/GenBank/DDBJ databases">
        <title>Genome sequence of Sphingomonas naphthae.</title>
        <authorList>
            <person name="Kim S."/>
            <person name="Heo J."/>
            <person name="Kwon S.-W."/>
        </authorList>
    </citation>
    <scope>NUCLEOTIDE SEQUENCE [LARGE SCALE GENOMIC DNA]</scope>
    <source>
        <strain evidence="2 3">KACC 18716</strain>
    </source>
</reference>
<keyword evidence="1" id="KW-0812">Transmembrane</keyword>
<gene>
    <name evidence="2" type="ORF">PQ455_09025</name>
</gene>
<name>A0ABY7TRM5_9SPHN</name>
<sequence>MVSLAALIAVFETAPGGEGVLAASRAFAGASVLEHQARRARRAGAERLILLADTAHPDLLAIAQRLRRDGLPTDIATSITDAADRLHPDEPVLVIADGCLAAQAALAAIVAAPPPALLTVADIPGRDLFERIDASVRWAGVALLDGALLRETAEMVGEWDPLSVLLRRAVQRDATRIPIAEDGEDGLPVFAQAPHGLAGIERRLVSGTRGLGQDWPALKVYPLIEEALLPPLFRRQIDPWWLAAGSALLAGIGAVATHALPLAGLVALLLSGPTASLADRLALIRAGEIRGRRWFEVARGLFAVLALVALTIGLARGGQWGWWLLGLLVPAGMGALASARAILARLGERASPPWCASLDGLLWVALPFGIVGLWGGGLGAMAAYALGSFGWAQRRIIALAGR</sequence>
<proteinExistence type="predicted"/>
<dbReference type="SUPFAM" id="SSF53448">
    <property type="entry name" value="Nucleotide-diphospho-sugar transferases"/>
    <property type="match status" value="1"/>
</dbReference>
<protein>
    <submittedName>
        <fullName evidence="2">Uncharacterized protein</fullName>
    </submittedName>
</protein>
<feature type="transmembrane region" description="Helical" evidence="1">
    <location>
        <begin position="360"/>
        <end position="386"/>
    </location>
</feature>
<organism evidence="2 3">
    <name type="scientific">Sphingomonas naphthae</name>
    <dbReference type="NCBI Taxonomy" id="1813468"/>
    <lineage>
        <taxon>Bacteria</taxon>
        <taxon>Pseudomonadati</taxon>
        <taxon>Pseudomonadota</taxon>
        <taxon>Alphaproteobacteria</taxon>
        <taxon>Sphingomonadales</taxon>
        <taxon>Sphingomonadaceae</taxon>
        <taxon>Sphingomonas</taxon>
    </lineage>
</organism>
<evidence type="ECO:0000313" key="3">
    <source>
        <dbReference type="Proteomes" id="UP001220395"/>
    </source>
</evidence>
<evidence type="ECO:0000256" key="1">
    <source>
        <dbReference type="SAM" id="Phobius"/>
    </source>
</evidence>
<dbReference type="Proteomes" id="UP001220395">
    <property type="component" value="Chromosome"/>
</dbReference>
<dbReference type="EMBL" id="CP117411">
    <property type="protein sequence ID" value="WCT75341.1"/>
    <property type="molecule type" value="Genomic_DNA"/>
</dbReference>
<keyword evidence="3" id="KW-1185">Reference proteome</keyword>
<feature type="transmembrane region" description="Helical" evidence="1">
    <location>
        <begin position="294"/>
        <end position="314"/>
    </location>
</feature>
<keyword evidence="1" id="KW-0472">Membrane</keyword>
<keyword evidence="1" id="KW-1133">Transmembrane helix</keyword>
<feature type="transmembrane region" description="Helical" evidence="1">
    <location>
        <begin position="320"/>
        <end position="339"/>
    </location>
</feature>
<evidence type="ECO:0000313" key="2">
    <source>
        <dbReference type="EMBL" id="WCT75341.1"/>
    </source>
</evidence>
<dbReference type="RefSeq" id="WP_273691126.1">
    <property type="nucleotide sequence ID" value="NZ_CP117411.1"/>
</dbReference>
<dbReference type="InterPro" id="IPR029044">
    <property type="entry name" value="Nucleotide-diphossugar_trans"/>
</dbReference>
<accession>A0ABY7TRM5</accession>